<evidence type="ECO:0000259" key="10">
    <source>
        <dbReference type="PROSITE" id="PS50157"/>
    </source>
</evidence>
<evidence type="ECO:0000256" key="9">
    <source>
        <dbReference type="SAM" id="MobiDB-lite"/>
    </source>
</evidence>
<feature type="domain" description="C2H2-type" evidence="10">
    <location>
        <begin position="218"/>
        <end position="245"/>
    </location>
</feature>
<evidence type="ECO:0000256" key="4">
    <source>
        <dbReference type="ARBA" id="ARBA00022771"/>
    </source>
</evidence>
<gene>
    <name evidence="12" type="primary">LOC106471946</name>
</gene>
<keyword evidence="3" id="KW-0677">Repeat</keyword>
<organism evidence="11 12">
    <name type="scientific">Limulus polyphemus</name>
    <name type="common">Atlantic horseshoe crab</name>
    <dbReference type="NCBI Taxonomy" id="6850"/>
    <lineage>
        <taxon>Eukaryota</taxon>
        <taxon>Metazoa</taxon>
        <taxon>Ecdysozoa</taxon>
        <taxon>Arthropoda</taxon>
        <taxon>Chelicerata</taxon>
        <taxon>Merostomata</taxon>
        <taxon>Xiphosura</taxon>
        <taxon>Limulidae</taxon>
        <taxon>Limulus</taxon>
    </lineage>
</organism>
<feature type="region of interest" description="Disordered" evidence="9">
    <location>
        <begin position="359"/>
        <end position="387"/>
    </location>
</feature>
<dbReference type="Gene3D" id="3.30.160.60">
    <property type="entry name" value="Classic Zinc Finger"/>
    <property type="match status" value="4"/>
</dbReference>
<feature type="compositionally biased region" description="Acidic residues" evidence="9">
    <location>
        <begin position="363"/>
        <end position="372"/>
    </location>
</feature>
<dbReference type="PROSITE" id="PS50157">
    <property type="entry name" value="ZINC_FINGER_C2H2_2"/>
    <property type="match status" value="4"/>
</dbReference>
<evidence type="ECO:0000256" key="6">
    <source>
        <dbReference type="ARBA" id="ARBA00023125"/>
    </source>
</evidence>
<name>A0ABM1TK62_LIMPO</name>
<dbReference type="PANTHER" id="PTHR24391:SF18">
    <property type="entry name" value="EG:115C2.6 PROTEIN"/>
    <property type="match status" value="1"/>
</dbReference>
<dbReference type="InterPro" id="IPR013087">
    <property type="entry name" value="Znf_C2H2_type"/>
</dbReference>
<evidence type="ECO:0000313" key="12">
    <source>
        <dbReference type="RefSeq" id="XP_022256268.1"/>
    </source>
</evidence>
<dbReference type="SMART" id="SM00355">
    <property type="entry name" value="ZnF_C2H2"/>
    <property type="match status" value="9"/>
</dbReference>
<keyword evidence="4 8" id="KW-0863">Zinc-finger</keyword>
<dbReference type="PANTHER" id="PTHR24391">
    <property type="entry name" value="HISTONE H4 TRANSCRIPTION FACTOR-RELATED"/>
    <property type="match status" value="1"/>
</dbReference>
<evidence type="ECO:0000256" key="5">
    <source>
        <dbReference type="ARBA" id="ARBA00022833"/>
    </source>
</evidence>
<evidence type="ECO:0000313" key="11">
    <source>
        <dbReference type="Proteomes" id="UP000694941"/>
    </source>
</evidence>
<keyword evidence="5" id="KW-0862">Zinc</keyword>
<protein>
    <submittedName>
        <fullName evidence="12">Histone H4 transcription factor-like</fullName>
    </submittedName>
</protein>
<reference evidence="12" key="1">
    <citation type="submission" date="2025-08" db="UniProtKB">
        <authorList>
            <consortium name="RefSeq"/>
        </authorList>
    </citation>
    <scope>IDENTIFICATION</scope>
    <source>
        <tissue evidence="12">Muscle</tissue>
    </source>
</reference>
<evidence type="ECO:0000256" key="1">
    <source>
        <dbReference type="ARBA" id="ARBA00004123"/>
    </source>
</evidence>
<sequence length="500" mass="58147">MSNKEKSLNYVKFSWELLRLQCEWDDCTCEYEKMTLFLDHVNGHVATLSEDSVQCCWRDCKVVTSSTDELRRHVFFHAFHTKIKCFGQNFINRKKLPSCTLDHLSRNAIPELPNSLNCCWGNCENVYESPECFYRHVEEHAEEYPRGNNPKDPVKCKWQECDAAFRSLYKLKEHLRSHTQERIMACPYCGGMFSSRSKLQDHIHRQVSNQDAPEEEVEECGYCQKKFSSVRLLRDHMRHHVNQYKCPLCDMTCPTPSSLQGHIIYRHSEERPFSCQYCDSRCKRIYDLRKHMQVHNPNAVYECPAMDCDYSTRSNTCLNNHMRHEHEFNVVPSKMYQQDKEGYYRLQMVRYESIELSQSVLEDQGDSQEVDDPMSAMETTEDESSSQLTQTVTLVTETAEDEDDRVEVAEMPFVVYVQEDDKDKTTDSSVLVHLPKSEEDSLAPVIYLNSQQTLESISDVNKGYRTIQIVEQTSDGKTVLQTAHVLAEGSEQNAMFPLIG</sequence>
<evidence type="ECO:0000256" key="3">
    <source>
        <dbReference type="ARBA" id="ARBA00022737"/>
    </source>
</evidence>
<dbReference type="SUPFAM" id="SSF57667">
    <property type="entry name" value="beta-beta-alpha zinc fingers"/>
    <property type="match status" value="4"/>
</dbReference>
<keyword evidence="6" id="KW-0238">DNA-binding</keyword>
<feature type="domain" description="C2H2-type" evidence="10">
    <location>
        <begin position="184"/>
        <end position="213"/>
    </location>
</feature>
<dbReference type="Pfam" id="PF00096">
    <property type="entry name" value="zf-C2H2"/>
    <property type="match status" value="5"/>
</dbReference>
<evidence type="ECO:0000256" key="8">
    <source>
        <dbReference type="PROSITE-ProRule" id="PRU00042"/>
    </source>
</evidence>
<dbReference type="InterPro" id="IPR036236">
    <property type="entry name" value="Znf_C2H2_sf"/>
</dbReference>
<dbReference type="Proteomes" id="UP000694941">
    <property type="component" value="Unplaced"/>
</dbReference>
<evidence type="ECO:0000256" key="7">
    <source>
        <dbReference type="ARBA" id="ARBA00023242"/>
    </source>
</evidence>
<dbReference type="InterPro" id="IPR051574">
    <property type="entry name" value="ZnF_E-box_Homeobox"/>
</dbReference>
<dbReference type="RefSeq" id="XP_022256268.1">
    <property type="nucleotide sequence ID" value="XM_022400560.1"/>
</dbReference>
<dbReference type="PROSITE" id="PS00028">
    <property type="entry name" value="ZINC_FINGER_C2H2_1"/>
    <property type="match status" value="5"/>
</dbReference>
<dbReference type="GeneID" id="106471946"/>
<keyword evidence="2" id="KW-0479">Metal-binding</keyword>
<keyword evidence="7" id="KW-0539">Nucleus</keyword>
<proteinExistence type="predicted"/>
<feature type="domain" description="C2H2-type" evidence="10">
    <location>
        <begin position="154"/>
        <end position="183"/>
    </location>
</feature>
<accession>A0ABM1TK62</accession>
<keyword evidence="11" id="KW-1185">Reference proteome</keyword>
<evidence type="ECO:0000256" key="2">
    <source>
        <dbReference type="ARBA" id="ARBA00022723"/>
    </source>
</evidence>
<comment type="subcellular location">
    <subcellularLocation>
        <location evidence="1">Nucleus</location>
    </subcellularLocation>
</comment>
<feature type="domain" description="C2H2-type" evidence="10">
    <location>
        <begin position="244"/>
        <end position="272"/>
    </location>
</feature>